<dbReference type="AlphaFoldDB" id="A0A2P2J2K9"/>
<accession>A0A2P2J2K9</accession>
<name>A0A2P2J2K9_RHIMU</name>
<dbReference type="EMBL" id="GGEC01007217">
    <property type="protein sequence ID" value="MBW87700.1"/>
    <property type="molecule type" value="Transcribed_RNA"/>
</dbReference>
<evidence type="ECO:0000313" key="1">
    <source>
        <dbReference type="EMBL" id="MBW87700.1"/>
    </source>
</evidence>
<protein>
    <submittedName>
        <fullName evidence="1">Uncharacterized protein</fullName>
    </submittedName>
</protein>
<organism evidence="1">
    <name type="scientific">Rhizophora mucronata</name>
    <name type="common">Asiatic mangrove</name>
    <dbReference type="NCBI Taxonomy" id="61149"/>
    <lineage>
        <taxon>Eukaryota</taxon>
        <taxon>Viridiplantae</taxon>
        <taxon>Streptophyta</taxon>
        <taxon>Embryophyta</taxon>
        <taxon>Tracheophyta</taxon>
        <taxon>Spermatophyta</taxon>
        <taxon>Magnoliopsida</taxon>
        <taxon>eudicotyledons</taxon>
        <taxon>Gunneridae</taxon>
        <taxon>Pentapetalae</taxon>
        <taxon>rosids</taxon>
        <taxon>fabids</taxon>
        <taxon>Malpighiales</taxon>
        <taxon>Rhizophoraceae</taxon>
        <taxon>Rhizophora</taxon>
    </lineage>
</organism>
<sequence>MGSAATRPGSTRMMFTASFYAEATLLPRFAGTASERPSKI</sequence>
<reference evidence="1" key="1">
    <citation type="submission" date="2018-02" db="EMBL/GenBank/DDBJ databases">
        <title>Rhizophora mucronata_Transcriptome.</title>
        <authorList>
            <person name="Meera S.P."/>
            <person name="Sreeshan A."/>
            <person name="Augustine A."/>
        </authorList>
    </citation>
    <scope>NUCLEOTIDE SEQUENCE</scope>
    <source>
        <tissue evidence="1">Leaf</tissue>
    </source>
</reference>
<proteinExistence type="predicted"/>